<comment type="caution">
    <text evidence="3">The sequence shown here is derived from an EMBL/GenBank/DDBJ whole genome shotgun (WGS) entry which is preliminary data.</text>
</comment>
<reference evidence="4" key="1">
    <citation type="submission" date="2018-05" db="EMBL/GenBank/DDBJ databases">
        <authorList>
            <person name="Li X."/>
        </authorList>
    </citation>
    <scope>NUCLEOTIDE SEQUENCE [LARGE SCALE GENOMIC DNA]</scope>
    <source>
        <strain evidence="4">LX32</strain>
    </source>
</reference>
<protein>
    <recommendedName>
        <fullName evidence="2">TadE-like domain-containing protein</fullName>
    </recommendedName>
</protein>
<sequence length="183" mass="18997">MTDARSLRGFLFGSRGAAAAEFALIVSILVVPLLNVIDLAVYSFRKVQVELAAEAGAQAVRSYCTPLQSPVTANCPGVLGQITSAVQSTSLGASVSLQTPSPVEGYYCVDGNNNLQLVGTLGQIGSPPVKPNTFNCSAYGSSAAPGDYVQVAVTYAYTPVFSSVSVATLLPTPVVRTAWYRVG</sequence>
<dbReference type="OrthoDB" id="7356451at2"/>
<organism evidence="3 4">
    <name type="scientific">Phenylobacterium soli</name>
    <dbReference type="NCBI Taxonomy" id="2170551"/>
    <lineage>
        <taxon>Bacteria</taxon>
        <taxon>Pseudomonadati</taxon>
        <taxon>Pseudomonadota</taxon>
        <taxon>Alphaproteobacteria</taxon>
        <taxon>Caulobacterales</taxon>
        <taxon>Caulobacteraceae</taxon>
        <taxon>Phenylobacterium</taxon>
    </lineage>
</organism>
<feature type="transmembrane region" description="Helical" evidence="1">
    <location>
        <begin position="20"/>
        <end position="41"/>
    </location>
</feature>
<name>A0A328ANH4_9CAUL</name>
<dbReference type="Proteomes" id="UP000249254">
    <property type="component" value="Unassembled WGS sequence"/>
</dbReference>
<evidence type="ECO:0000259" key="2">
    <source>
        <dbReference type="Pfam" id="PF07811"/>
    </source>
</evidence>
<dbReference type="EMBL" id="QFYQ01000001">
    <property type="protein sequence ID" value="RAK56127.1"/>
    <property type="molecule type" value="Genomic_DNA"/>
</dbReference>
<keyword evidence="1" id="KW-0472">Membrane</keyword>
<proteinExistence type="predicted"/>
<evidence type="ECO:0000313" key="3">
    <source>
        <dbReference type="EMBL" id="RAK56127.1"/>
    </source>
</evidence>
<keyword evidence="4" id="KW-1185">Reference proteome</keyword>
<evidence type="ECO:0000256" key="1">
    <source>
        <dbReference type="SAM" id="Phobius"/>
    </source>
</evidence>
<keyword evidence="1" id="KW-1133">Transmembrane helix</keyword>
<evidence type="ECO:0000313" key="4">
    <source>
        <dbReference type="Proteomes" id="UP000249254"/>
    </source>
</evidence>
<accession>A0A328ANH4</accession>
<dbReference type="AlphaFoldDB" id="A0A328ANH4"/>
<gene>
    <name evidence="3" type="ORF">DJ017_17210</name>
</gene>
<feature type="domain" description="TadE-like" evidence="2">
    <location>
        <begin position="16"/>
        <end position="57"/>
    </location>
</feature>
<dbReference type="InterPro" id="IPR012495">
    <property type="entry name" value="TadE-like_dom"/>
</dbReference>
<keyword evidence="1" id="KW-0812">Transmembrane</keyword>
<dbReference type="Pfam" id="PF07811">
    <property type="entry name" value="TadE"/>
    <property type="match status" value="1"/>
</dbReference>
<dbReference type="RefSeq" id="WP_111529875.1">
    <property type="nucleotide sequence ID" value="NZ_JBHRSG010000003.1"/>
</dbReference>